<proteinExistence type="inferred from homology"/>
<reference evidence="3" key="2">
    <citation type="submission" date="2025-08" db="UniProtKB">
        <authorList>
            <consortium name="EnsemblFungi"/>
        </authorList>
    </citation>
    <scope>IDENTIFICATION</scope>
    <source>
        <strain evidence="3">4287 / CBS 123668 / FGSC 9935 / NRRL 34936</strain>
    </source>
</reference>
<dbReference type="PANTHER" id="PTHR43976">
    <property type="entry name" value="SHORT CHAIN DEHYDROGENASE"/>
    <property type="match status" value="1"/>
</dbReference>
<reference evidence="4" key="1">
    <citation type="journal article" date="2012" name="Mol. Plant Microbe Interact.">
        <title>A highly conserved effector in Fusarium oxysporum is required for full virulence on Arabidopsis.</title>
        <authorList>
            <person name="Thatcher L.F."/>
            <person name="Gardiner D.M."/>
            <person name="Kazan K."/>
            <person name="Manners J."/>
        </authorList>
    </citation>
    <scope>NUCLEOTIDE SEQUENCE [LARGE SCALE GENOMIC DNA]</scope>
    <source>
        <strain evidence="4">Fo5176</strain>
    </source>
</reference>
<accession>A0A0D2XY85</accession>
<sequence length="169" mass="18187">MMKAVLPGMRERQSGIVINIGSTGGLRSLPGVSLYASSKHALEGLTEAVWHEYRDFNVKIVLVEPGPFRTNFLGENAAVIRPISSFYKGTSTETTLNHLKDSHVDQPGDPIKAATIIVDYALGEGSAKGSNEFLRLPLGSGALKTVQGKIESLEENLAGVREMAQSTDF</sequence>
<dbReference type="Proteomes" id="UP000002489">
    <property type="component" value="Unassembled WGS sequence"/>
</dbReference>
<dbReference type="PRINTS" id="PR00081">
    <property type="entry name" value="GDHRDH"/>
</dbReference>
<evidence type="ECO:0000313" key="3">
    <source>
        <dbReference type="EnsemblFungi" id="FOXG_08956P0"/>
    </source>
</evidence>
<dbReference type="PANTHER" id="PTHR43976:SF16">
    <property type="entry name" value="SHORT-CHAIN DEHYDROGENASE_REDUCTASE FAMILY PROTEIN"/>
    <property type="match status" value="1"/>
</dbReference>
<name>A0A0D2XY85_FUSOF</name>
<dbReference type="InterPro" id="IPR036291">
    <property type="entry name" value="NAD(P)-bd_dom_sf"/>
</dbReference>
<dbReference type="EnsemblFungi" id="FOXG_08956T0">
    <property type="protein sequence ID" value="FOXG_08956P0"/>
    <property type="gene ID" value="FOXG_08956"/>
</dbReference>
<evidence type="ECO:0000313" key="4">
    <source>
        <dbReference type="Proteomes" id="UP000002489"/>
    </source>
</evidence>
<dbReference type="AlphaFoldDB" id="A0A0D2XY85"/>
<dbReference type="STRING" id="426428.A0A0D2XY85"/>
<dbReference type="InterPro" id="IPR002347">
    <property type="entry name" value="SDR_fam"/>
</dbReference>
<dbReference type="SUPFAM" id="SSF51735">
    <property type="entry name" value="NAD(P)-binding Rossmann-fold domains"/>
    <property type="match status" value="1"/>
</dbReference>
<protein>
    <submittedName>
        <fullName evidence="3">Uncharacterized protein</fullName>
    </submittedName>
</protein>
<keyword evidence="2" id="KW-0560">Oxidoreductase</keyword>
<evidence type="ECO:0000256" key="1">
    <source>
        <dbReference type="ARBA" id="ARBA00006484"/>
    </source>
</evidence>
<evidence type="ECO:0000256" key="2">
    <source>
        <dbReference type="ARBA" id="ARBA00023002"/>
    </source>
</evidence>
<dbReference type="GO" id="GO:0016491">
    <property type="term" value="F:oxidoreductase activity"/>
    <property type="evidence" value="ECO:0007669"/>
    <property type="project" value="UniProtKB-KW"/>
</dbReference>
<dbReference type="InterPro" id="IPR051911">
    <property type="entry name" value="SDR_oxidoreductase"/>
</dbReference>
<dbReference type="Pfam" id="PF00106">
    <property type="entry name" value="adh_short"/>
    <property type="match status" value="1"/>
</dbReference>
<comment type="similarity">
    <text evidence="1">Belongs to the short-chain dehydrogenases/reductases (SDR) family.</text>
</comment>
<organism evidence="3 4">
    <name type="scientific">Fusarium oxysporum (strain Fo5176)</name>
    <name type="common">Fusarium vascular wilt</name>
    <dbReference type="NCBI Taxonomy" id="660025"/>
    <lineage>
        <taxon>Eukaryota</taxon>
        <taxon>Fungi</taxon>
        <taxon>Dikarya</taxon>
        <taxon>Ascomycota</taxon>
        <taxon>Pezizomycotina</taxon>
        <taxon>Sordariomycetes</taxon>
        <taxon>Hypocreomycetidae</taxon>
        <taxon>Hypocreales</taxon>
        <taxon>Nectriaceae</taxon>
        <taxon>Fusarium</taxon>
        <taxon>Fusarium oxysporum species complex</taxon>
    </lineage>
</organism>
<dbReference type="Gene3D" id="3.40.50.720">
    <property type="entry name" value="NAD(P)-binding Rossmann-like Domain"/>
    <property type="match status" value="1"/>
</dbReference>